<organism evidence="1 2">
    <name type="scientific">Alkalihalobacterium chitinilyticum</name>
    <dbReference type="NCBI Taxonomy" id="2980103"/>
    <lineage>
        <taxon>Bacteria</taxon>
        <taxon>Bacillati</taxon>
        <taxon>Bacillota</taxon>
        <taxon>Bacilli</taxon>
        <taxon>Bacillales</taxon>
        <taxon>Bacillaceae</taxon>
        <taxon>Alkalihalobacterium</taxon>
    </lineage>
</organism>
<dbReference type="EMBL" id="JAOTPO010000005">
    <property type="protein sequence ID" value="MDE5413547.1"/>
    <property type="molecule type" value="Genomic_DNA"/>
</dbReference>
<dbReference type="Proteomes" id="UP001148125">
    <property type="component" value="Unassembled WGS sequence"/>
</dbReference>
<keyword evidence="2" id="KW-1185">Reference proteome</keyword>
<proteinExistence type="predicted"/>
<protein>
    <submittedName>
        <fullName evidence="1">BH0509 family protein</fullName>
    </submittedName>
</protein>
<sequence length="46" mass="5763">MSRKERENMIRYIEMVKGLEKQTMSHMTDQDIEYIYETTYMRHESE</sequence>
<accession>A0ABT5VFQ6</accession>
<gene>
    <name evidence="1" type="ORF">N7Z68_09120</name>
</gene>
<dbReference type="RefSeq" id="WP_275118169.1">
    <property type="nucleotide sequence ID" value="NZ_JAOTPO010000005.1"/>
</dbReference>
<evidence type="ECO:0000313" key="1">
    <source>
        <dbReference type="EMBL" id="MDE5413547.1"/>
    </source>
</evidence>
<dbReference type="InterPro" id="IPR049615">
    <property type="entry name" value="BH0509-like"/>
</dbReference>
<comment type="caution">
    <text evidence="1">The sequence shown here is derived from an EMBL/GenBank/DDBJ whole genome shotgun (WGS) entry which is preliminary data.</text>
</comment>
<evidence type="ECO:0000313" key="2">
    <source>
        <dbReference type="Proteomes" id="UP001148125"/>
    </source>
</evidence>
<dbReference type="NCBIfam" id="NF033562">
    <property type="entry name" value="BH0509_fam"/>
    <property type="match status" value="1"/>
</dbReference>
<reference evidence="1" key="1">
    <citation type="submission" date="2024-05" db="EMBL/GenBank/DDBJ databases">
        <title>Alkalihalobacillus sp. strain MEB203 novel alkaliphilic bacterium from Lonar Lake, India.</title>
        <authorList>
            <person name="Joshi A."/>
            <person name="Thite S."/>
            <person name="Mengade P."/>
        </authorList>
    </citation>
    <scope>NUCLEOTIDE SEQUENCE</scope>
    <source>
        <strain evidence="1">MEB 203</strain>
    </source>
</reference>
<name>A0ABT5VFQ6_9BACI</name>